<dbReference type="RefSeq" id="WP_009112826.1">
    <property type="nucleotide sequence ID" value="NZ_CP034036.1"/>
</dbReference>
<keyword evidence="4" id="KW-1185">Reference proteome</keyword>
<dbReference type="Proteomes" id="UP000303847">
    <property type="component" value="Chromosome"/>
</dbReference>
<dbReference type="Proteomes" id="UP000295985">
    <property type="component" value="Unassembled WGS sequence"/>
</dbReference>
<protein>
    <submittedName>
        <fullName evidence="1">Uncharacterized protein</fullName>
    </submittedName>
</protein>
<evidence type="ECO:0000313" key="4">
    <source>
        <dbReference type="Proteomes" id="UP000303847"/>
    </source>
</evidence>
<evidence type="ECO:0000313" key="2">
    <source>
        <dbReference type="EMBL" id="QCR04644.1"/>
    </source>
</evidence>
<gene>
    <name evidence="1" type="ORF">DDT54_08365</name>
    <name evidence="2" type="ORF">EH206_10960</name>
</gene>
<reference evidence="1 3" key="1">
    <citation type="submission" date="2018-04" db="EMBL/GenBank/DDBJ databases">
        <title>Brenneria corticis sp.nov.</title>
        <authorList>
            <person name="Li Y."/>
        </authorList>
    </citation>
    <scope>NUCLEOTIDE SEQUENCE [LARGE SCALE GENOMIC DNA]</scope>
    <source>
        <strain evidence="1 3">LMG 2694</strain>
    </source>
</reference>
<dbReference type="AlphaFoldDB" id="A0A2U1USU8"/>
<dbReference type="EMBL" id="CP034036">
    <property type="protein sequence ID" value="QCR04644.1"/>
    <property type="molecule type" value="Genomic_DNA"/>
</dbReference>
<sequence length="65" mass="7017">MAKIVIYVRDHSRGLSVDCRFEGENGDSELAQRVAIKTAAGLAGHVSVKVNDAVKKSRKGKVNVH</sequence>
<evidence type="ECO:0000313" key="3">
    <source>
        <dbReference type="Proteomes" id="UP000295985"/>
    </source>
</evidence>
<accession>A0A2U1USU8</accession>
<name>A0A2U1USU8_9GAMM</name>
<reference evidence="2 4" key="2">
    <citation type="submission" date="2018-11" db="EMBL/GenBank/DDBJ databases">
        <title>Genome sequences of Brenneria nigrifluens and Brenneria rubrifaciens.</title>
        <authorList>
            <person name="Poret-Peterson A.T."/>
            <person name="McClean A.E."/>
            <person name="Kluepfel D.A."/>
        </authorList>
    </citation>
    <scope>NUCLEOTIDE SEQUENCE [LARGE SCALE GENOMIC DNA]</scope>
    <source>
        <strain evidence="2 4">ATCC 13028</strain>
    </source>
</reference>
<proteinExistence type="predicted"/>
<evidence type="ECO:0000313" key="1">
    <source>
        <dbReference type="EMBL" id="PWC24691.1"/>
    </source>
</evidence>
<dbReference type="EMBL" id="QDKK01000011">
    <property type="protein sequence ID" value="PWC24691.1"/>
    <property type="molecule type" value="Genomic_DNA"/>
</dbReference>
<dbReference type="OrthoDB" id="6627156at2"/>
<organism evidence="1 3">
    <name type="scientific">Brenneria nigrifluens DSM 30175 = ATCC 13028</name>
    <dbReference type="NCBI Taxonomy" id="1121120"/>
    <lineage>
        <taxon>Bacteria</taxon>
        <taxon>Pseudomonadati</taxon>
        <taxon>Pseudomonadota</taxon>
        <taxon>Gammaproteobacteria</taxon>
        <taxon>Enterobacterales</taxon>
        <taxon>Pectobacteriaceae</taxon>
        <taxon>Brenneria</taxon>
    </lineage>
</organism>